<dbReference type="SMART" id="SM00471">
    <property type="entry name" value="HDc"/>
    <property type="match status" value="1"/>
</dbReference>
<name>A0ABT0XG71_9BACI</name>
<evidence type="ECO:0000259" key="2">
    <source>
        <dbReference type="PROSITE" id="PS51832"/>
    </source>
</evidence>
<dbReference type="PANTHER" id="PTHR43155">
    <property type="entry name" value="CYCLIC DI-GMP PHOSPHODIESTERASE PA4108-RELATED"/>
    <property type="match status" value="1"/>
</dbReference>
<reference evidence="3" key="1">
    <citation type="submission" date="2022-06" db="EMBL/GenBank/DDBJ databases">
        <title>Alkalicoccobacillus porphyridii sp. nov., isolated from a marine red alga, Porphyridium purpureum and reclassification of Shouchella plakortidis and Shouchella gibsonii as Alkalicoccobacillus plakortidis comb. nov. and Alkalicoccobacillus gibsonii comb. nov.</title>
        <authorList>
            <person name="Kim K.H."/>
            <person name="Lee J.K."/>
            <person name="Han D.M."/>
            <person name="Baek J.H."/>
            <person name="Jeon C.O."/>
        </authorList>
    </citation>
    <scope>NUCLEOTIDE SEQUENCE</scope>
    <source>
        <strain evidence="3">DSM 19153</strain>
    </source>
</reference>
<dbReference type="EMBL" id="JAMQJY010000001">
    <property type="protein sequence ID" value="MCM2674882.1"/>
    <property type="molecule type" value="Genomic_DNA"/>
</dbReference>
<dbReference type="RefSeq" id="WP_251605005.1">
    <property type="nucleotide sequence ID" value="NZ_JAMQJY010000001.1"/>
</dbReference>
<dbReference type="InterPro" id="IPR006674">
    <property type="entry name" value="HD_domain"/>
</dbReference>
<dbReference type="InterPro" id="IPR037522">
    <property type="entry name" value="HD_GYP_dom"/>
</dbReference>
<evidence type="ECO:0000259" key="1">
    <source>
        <dbReference type="PROSITE" id="PS51831"/>
    </source>
</evidence>
<keyword evidence="4" id="KW-1185">Reference proteome</keyword>
<organism evidence="3 4">
    <name type="scientific">Alkalicoccobacillus plakortidis</name>
    <dbReference type="NCBI Taxonomy" id="444060"/>
    <lineage>
        <taxon>Bacteria</taxon>
        <taxon>Bacillati</taxon>
        <taxon>Bacillota</taxon>
        <taxon>Bacilli</taxon>
        <taxon>Bacillales</taxon>
        <taxon>Bacillaceae</taxon>
        <taxon>Alkalicoccobacillus</taxon>
    </lineage>
</organism>
<dbReference type="InterPro" id="IPR006675">
    <property type="entry name" value="HDIG_dom"/>
</dbReference>
<dbReference type="Pfam" id="PF13487">
    <property type="entry name" value="HD_5"/>
    <property type="match status" value="1"/>
</dbReference>
<dbReference type="SUPFAM" id="SSF109604">
    <property type="entry name" value="HD-domain/PDEase-like"/>
    <property type="match status" value="1"/>
</dbReference>
<comment type="caution">
    <text evidence="3">The sequence shown here is derived from an EMBL/GenBank/DDBJ whole genome shotgun (WGS) entry which is preliminary data.</text>
</comment>
<dbReference type="PROSITE" id="PS51832">
    <property type="entry name" value="HD_GYP"/>
    <property type="match status" value="1"/>
</dbReference>
<accession>A0ABT0XG71</accession>
<gene>
    <name evidence="3" type="ORF">NDM98_04785</name>
</gene>
<dbReference type="PANTHER" id="PTHR43155:SF2">
    <property type="entry name" value="CYCLIC DI-GMP PHOSPHODIESTERASE PA4108"/>
    <property type="match status" value="1"/>
</dbReference>
<dbReference type="InterPro" id="IPR003607">
    <property type="entry name" value="HD/PDEase_dom"/>
</dbReference>
<sequence>MRYTTIELTQANEKLGKQIYTSDGRVLLNEGASLTPTLITRLKKLGIQAVYLQDPFDKEIKKEDMVSDEVKRETLATLKGSFQFVQEGAGFELKSIQQSVKNIVEEILAHSHSLLSLTDMRTEDNGLFIHSLNVCMISTIVGVKLGLSKSKLYELATGALMHDIGKMATEKDNEPQVELGHHHTWRGFNVLRKNSEMSSLSAHIALSHHEHVDGSGMPRKLSEKDIHLFAKIVSVANAFDHLISPLRPSGRMLPHDACEILMGLTGVRYGHQIIAHFLKTIAFYPTGIQVVLSTGEYGIVSAQNDGIPQRPYVRIFKMEGHGQGEFQKIDINLLEHPTIFIEKIVD</sequence>
<dbReference type="PROSITE" id="PS51831">
    <property type="entry name" value="HD"/>
    <property type="match status" value="1"/>
</dbReference>
<dbReference type="CDD" id="cd00077">
    <property type="entry name" value="HDc"/>
    <property type="match status" value="1"/>
</dbReference>
<dbReference type="Gene3D" id="1.10.3210.10">
    <property type="entry name" value="Hypothetical protein af1432"/>
    <property type="match status" value="1"/>
</dbReference>
<dbReference type="Proteomes" id="UP001203665">
    <property type="component" value="Unassembled WGS sequence"/>
</dbReference>
<protein>
    <submittedName>
        <fullName evidence="3">HD domain-containing protein</fullName>
    </submittedName>
</protein>
<dbReference type="NCBIfam" id="TIGR00277">
    <property type="entry name" value="HDIG"/>
    <property type="match status" value="1"/>
</dbReference>
<feature type="domain" description="HD" evidence="1">
    <location>
        <begin position="127"/>
        <end position="242"/>
    </location>
</feature>
<proteinExistence type="predicted"/>
<evidence type="ECO:0000313" key="3">
    <source>
        <dbReference type="EMBL" id="MCM2674882.1"/>
    </source>
</evidence>
<feature type="domain" description="HD-GYP" evidence="2">
    <location>
        <begin position="105"/>
        <end position="293"/>
    </location>
</feature>
<evidence type="ECO:0000313" key="4">
    <source>
        <dbReference type="Proteomes" id="UP001203665"/>
    </source>
</evidence>